<accession>A0A550BSD1</accession>
<evidence type="ECO:0000313" key="2">
    <source>
        <dbReference type="Proteomes" id="UP000320762"/>
    </source>
</evidence>
<gene>
    <name evidence="1" type="ORF">BD626DRAFT_577952</name>
</gene>
<evidence type="ECO:0000313" key="1">
    <source>
        <dbReference type="EMBL" id="TRM55421.1"/>
    </source>
</evidence>
<organism evidence="1 2">
    <name type="scientific">Schizophyllum amplum</name>
    <dbReference type="NCBI Taxonomy" id="97359"/>
    <lineage>
        <taxon>Eukaryota</taxon>
        <taxon>Fungi</taxon>
        <taxon>Dikarya</taxon>
        <taxon>Basidiomycota</taxon>
        <taxon>Agaricomycotina</taxon>
        <taxon>Agaricomycetes</taxon>
        <taxon>Agaricomycetidae</taxon>
        <taxon>Agaricales</taxon>
        <taxon>Schizophyllaceae</taxon>
        <taxon>Schizophyllum</taxon>
    </lineage>
</organism>
<dbReference type="AlphaFoldDB" id="A0A550BSD1"/>
<protein>
    <submittedName>
        <fullName evidence="1">Uncharacterized protein</fullName>
    </submittedName>
</protein>
<sequence length="225" mass="24683">MLAEAARRVRQQQIARLLWRIAGCRRARLVLLLVLECENPPFARVAVLEKVASMATLEKKRLVLGPGERAELLRKPLCVVKLDEELRREIRLMKMGTTRGTHLVQKQFTSATLAQPALPIESNKQLFTAGVSLEHGFIHSFTHRSPSKGSALGKTKMAGSVEPAINDSEPGAEPVADRVADADDSPDELLSAHLFATRGGRRRADRAASLDVVGENKISGGCHRR</sequence>
<reference evidence="1 2" key="1">
    <citation type="journal article" date="2019" name="New Phytol.">
        <title>Comparative genomics reveals unique wood-decay strategies and fruiting body development in the Schizophyllaceae.</title>
        <authorList>
            <person name="Almasi E."/>
            <person name="Sahu N."/>
            <person name="Krizsan K."/>
            <person name="Balint B."/>
            <person name="Kovacs G.M."/>
            <person name="Kiss B."/>
            <person name="Cseklye J."/>
            <person name="Drula E."/>
            <person name="Henrissat B."/>
            <person name="Nagy I."/>
            <person name="Chovatia M."/>
            <person name="Adam C."/>
            <person name="LaButti K."/>
            <person name="Lipzen A."/>
            <person name="Riley R."/>
            <person name="Grigoriev I.V."/>
            <person name="Nagy L.G."/>
        </authorList>
    </citation>
    <scope>NUCLEOTIDE SEQUENCE [LARGE SCALE GENOMIC DNA]</scope>
    <source>
        <strain evidence="1 2">NL-1724</strain>
    </source>
</reference>
<dbReference type="EMBL" id="VDMD01000151">
    <property type="protein sequence ID" value="TRM55421.1"/>
    <property type="molecule type" value="Genomic_DNA"/>
</dbReference>
<proteinExistence type="predicted"/>
<name>A0A550BSD1_9AGAR</name>
<keyword evidence="2" id="KW-1185">Reference proteome</keyword>
<comment type="caution">
    <text evidence="1">The sequence shown here is derived from an EMBL/GenBank/DDBJ whole genome shotgun (WGS) entry which is preliminary data.</text>
</comment>
<dbReference type="Proteomes" id="UP000320762">
    <property type="component" value="Unassembled WGS sequence"/>
</dbReference>